<accession>A0ABW5R7T0</accession>
<dbReference type="Proteomes" id="UP001597497">
    <property type="component" value="Unassembled WGS sequence"/>
</dbReference>
<evidence type="ECO:0000313" key="1">
    <source>
        <dbReference type="EMBL" id="MFD2670781.1"/>
    </source>
</evidence>
<gene>
    <name evidence="1" type="ORF">ACFSUC_04045</name>
</gene>
<comment type="caution">
    <text evidence="1">The sequence shown here is derived from an EMBL/GenBank/DDBJ whole genome shotgun (WGS) entry which is preliminary data.</text>
</comment>
<proteinExistence type="predicted"/>
<evidence type="ECO:0000313" key="2">
    <source>
        <dbReference type="Proteomes" id="UP001597497"/>
    </source>
</evidence>
<reference evidence="2" key="1">
    <citation type="journal article" date="2019" name="Int. J. Syst. Evol. Microbiol.">
        <title>The Global Catalogue of Microorganisms (GCM) 10K type strain sequencing project: providing services to taxonomists for standard genome sequencing and annotation.</title>
        <authorList>
            <consortium name="The Broad Institute Genomics Platform"/>
            <consortium name="The Broad Institute Genome Sequencing Center for Infectious Disease"/>
            <person name="Wu L."/>
            <person name="Ma J."/>
        </authorList>
    </citation>
    <scope>NUCLEOTIDE SEQUENCE [LARGE SCALE GENOMIC DNA]</scope>
    <source>
        <strain evidence="2">KCTC 33676</strain>
    </source>
</reference>
<name>A0ABW5R7T0_9BACL</name>
<organism evidence="1 2">
    <name type="scientific">Marinicrinis sediminis</name>
    <dbReference type="NCBI Taxonomy" id="1652465"/>
    <lineage>
        <taxon>Bacteria</taxon>
        <taxon>Bacillati</taxon>
        <taxon>Bacillota</taxon>
        <taxon>Bacilli</taxon>
        <taxon>Bacillales</taxon>
        <taxon>Paenibacillaceae</taxon>
    </lineage>
</organism>
<sequence>METETKRVASWSQEWLEQEVQRIANRFTITGFHQQLADEAVPAIRGFVRSSFNPLIYHSVRQAAEDAHLEQAGIQPGAPRSA</sequence>
<dbReference type="EMBL" id="JBHUMM010000006">
    <property type="protein sequence ID" value="MFD2670781.1"/>
    <property type="molecule type" value="Genomic_DNA"/>
</dbReference>
<protein>
    <submittedName>
        <fullName evidence="1">Uncharacterized protein</fullName>
    </submittedName>
</protein>
<keyword evidence="2" id="KW-1185">Reference proteome</keyword>
<dbReference type="RefSeq" id="WP_379928208.1">
    <property type="nucleotide sequence ID" value="NZ_JBHUMM010000006.1"/>
</dbReference>